<evidence type="ECO:0000313" key="2">
    <source>
        <dbReference type="EMBL" id="REG25876.1"/>
    </source>
</evidence>
<dbReference type="PROSITE" id="PS51186">
    <property type="entry name" value="GNAT"/>
    <property type="match status" value="1"/>
</dbReference>
<accession>A0A3E0B1L7</accession>
<dbReference type="OrthoDB" id="66776at2"/>
<sequence length="163" mass="18987">MVKLNVRLYNPSDYNKIINFKVFNYQKDFTTSPIKIISENLESENCFPFVVENKKNEIIGFFLIHRHYHHLGFSTPFDATFIRAVNIDSKHQGNGYGRALFKQLPEILKNHIKDISDLYLVVDDINKVALNLYEKTGFIHIATKENGPSGPERLYYLDLNLFT</sequence>
<evidence type="ECO:0000259" key="1">
    <source>
        <dbReference type="PROSITE" id="PS51186"/>
    </source>
</evidence>
<comment type="caution">
    <text evidence="2">The sequence shown here is derived from an EMBL/GenBank/DDBJ whole genome shotgun (WGS) entry which is preliminary data.</text>
</comment>
<dbReference type="GO" id="GO:0005840">
    <property type="term" value="C:ribosome"/>
    <property type="evidence" value="ECO:0007669"/>
    <property type="project" value="UniProtKB-KW"/>
</dbReference>
<dbReference type="SUPFAM" id="SSF55729">
    <property type="entry name" value="Acyl-CoA N-acyltransferases (Nat)"/>
    <property type="match status" value="1"/>
</dbReference>
<dbReference type="PANTHER" id="PTHR43328:SF1">
    <property type="entry name" value="N-ACETYLTRANSFERASE DOMAIN-CONTAINING PROTEIN"/>
    <property type="match status" value="1"/>
</dbReference>
<dbReference type="EMBL" id="QUMW01000009">
    <property type="protein sequence ID" value="REG25876.1"/>
    <property type="molecule type" value="Genomic_DNA"/>
</dbReference>
<name>A0A3E0B1L7_9STAP</name>
<evidence type="ECO:0000313" key="3">
    <source>
        <dbReference type="Proteomes" id="UP000257076"/>
    </source>
</evidence>
<dbReference type="InterPro" id="IPR000182">
    <property type="entry name" value="GNAT_dom"/>
</dbReference>
<dbReference type="RefSeq" id="WP_115884632.1">
    <property type="nucleotide sequence ID" value="NZ_CBCSHX010000005.1"/>
</dbReference>
<keyword evidence="2" id="KW-0689">Ribosomal protein</keyword>
<organism evidence="2 3">
    <name type="scientific">Jeotgalicoccus halotolerans</name>
    <dbReference type="NCBI Taxonomy" id="157227"/>
    <lineage>
        <taxon>Bacteria</taxon>
        <taxon>Bacillati</taxon>
        <taxon>Bacillota</taxon>
        <taxon>Bacilli</taxon>
        <taxon>Bacillales</taxon>
        <taxon>Staphylococcaceae</taxon>
        <taxon>Jeotgalicoccus</taxon>
    </lineage>
</organism>
<dbReference type="Proteomes" id="UP000257076">
    <property type="component" value="Unassembled WGS sequence"/>
</dbReference>
<dbReference type="AlphaFoldDB" id="A0A3E0B1L7"/>
<dbReference type="InterPro" id="IPR016181">
    <property type="entry name" value="Acyl_CoA_acyltransferase"/>
</dbReference>
<reference evidence="2 3" key="1">
    <citation type="submission" date="2018-08" db="EMBL/GenBank/DDBJ databases">
        <title>Genomic Encyclopedia of Type Strains, Phase IV (KMG-IV): sequencing the most valuable type-strain genomes for metagenomic binning, comparative biology and taxonomic classification.</title>
        <authorList>
            <person name="Goeker M."/>
        </authorList>
    </citation>
    <scope>NUCLEOTIDE SEQUENCE [LARGE SCALE GENOMIC DNA]</scope>
    <source>
        <strain evidence="2 3">DSM 17274</strain>
    </source>
</reference>
<gene>
    <name evidence="2" type="ORF">DFR63_0924</name>
</gene>
<feature type="domain" description="N-acetyltransferase" evidence="1">
    <location>
        <begin position="4"/>
        <end position="160"/>
    </location>
</feature>
<dbReference type="CDD" id="cd04301">
    <property type="entry name" value="NAT_SF"/>
    <property type="match status" value="1"/>
</dbReference>
<protein>
    <submittedName>
        <fullName evidence="2">Ribosomal protein S18 acetylase RimI-like enzyme</fullName>
    </submittedName>
</protein>
<dbReference type="Gene3D" id="3.40.630.30">
    <property type="match status" value="1"/>
</dbReference>
<dbReference type="Pfam" id="PF00583">
    <property type="entry name" value="Acetyltransf_1"/>
    <property type="match status" value="1"/>
</dbReference>
<dbReference type="GO" id="GO:0016747">
    <property type="term" value="F:acyltransferase activity, transferring groups other than amino-acyl groups"/>
    <property type="evidence" value="ECO:0007669"/>
    <property type="project" value="InterPro"/>
</dbReference>
<keyword evidence="2" id="KW-0687">Ribonucleoprotein</keyword>
<keyword evidence="3" id="KW-1185">Reference proteome</keyword>
<dbReference type="PANTHER" id="PTHR43328">
    <property type="entry name" value="ACETYLTRANSFERASE-RELATED"/>
    <property type="match status" value="1"/>
</dbReference>
<proteinExistence type="predicted"/>